<dbReference type="EMBL" id="CP134145">
    <property type="protein sequence ID" value="WNC71003.1"/>
    <property type="molecule type" value="Genomic_DNA"/>
</dbReference>
<feature type="transmembrane region" description="Helical" evidence="1">
    <location>
        <begin position="20"/>
        <end position="39"/>
    </location>
</feature>
<keyword evidence="3" id="KW-1185">Reference proteome</keyword>
<gene>
    <name evidence="2" type="ORF">RGQ13_12800</name>
</gene>
<feature type="transmembrane region" description="Helical" evidence="1">
    <location>
        <begin position="72"/>
        <end position="95"/>
    </location>
</feature>
<keyword evidence="1" id="KW-0812">Transmembrane</keyword>
<reference evidence="3" key="1">
    <citation type="submission" date="2023-09" db="EMBL/GenBank/DDBJ databases">
        <authorList>
            <person name="Li S."/>
            <person name="Li X."/>
            <person name="Zhang C."/>
            <person name="Zhao Z."/>
        </authorList>
    </citation>
    <scope>NUCLEOTIDE SEQUENCE [LARGE SCALE GENOMIC DNA]</scope>
    <source>
        <strain evidence="3">SQ149</strain>
    </source>
</reference>
<keyword evidence="1" id="KW-1133">Transmembrane helix</keyword>
<dbReference type="RefSeq" id="WP_348390138.1">
    <property type="nucleotide sequence ID" value="NZ_CP134145.1"/>
</dbReference>
<proteinExistence type="predicted"/>
<sequence>MSNELSKSSTGNEISKLKIILSFLIAFGIEIYFFPLFFIENNTPLMMIPFIILMLFTFPVMYLIFIKKKVKIAIITTLVGAILAYISIHFSVSYYS</sequence>
<evidence type="ECO:0000256" key="1">
    <source>
        <dbReference type="SAM" id="Phobius"/>
    </source>
</evidence>
<organism evidence="2 3">
    <name type="scientific">Thalassotalea psychrophila</name>
    <dbReference type="NCBI Taxonomy" id="3065647"/>
    <lineage>
        <taxon>Bacteria</taxon>
        <taxon>Pseudomonadati</taxon>
        <taxon>Pseudomonadota</taxon>
        <taxon>Gammaproteobacteria</taxon>
        <taxon>Alteromonadales</taxon>
        <taxon>Colwelliaceae</taxon>
        <taxon>Thalassotalea</taxon>
    </lineage>
</organism>
<name>A0ABY9TQ93_9GAMM</name>
<keyword evidence="1" id="KW-0472">Membrane</keyword>
<feature type="transmembrane region" description="Helical" evidence="1">
    <location>
        <begin position="45"/>
        <end position="65"/>
    </location>
</feature>
<dbReference type="Proteomes" id="UP001258994">
    <property type="component" value="Chromosome"/>
</dbReference>
<evidence type="ECO:0000313" key="2">
    <source>
        <dbReference type="EMBL" id="WNC71003.1"/>
    </source>
</evidence>
<protein>
    <submittedName>
        <fullName evidence="2">Uncharacterized protein</fullName>
    </submittedName>
</protein>
<evidence type="ECO:0000313" key="3">
    <source>
        <dbReference type="Proteomes" id="UP001258994"/>
    </source>
</evidence>
<accession>A0ABY9TQ93</accession>